<sequence>MSTFRSCAEELFIPAERARRAGVYLAAVLAGMLGLVALEALVLFVVLVLILGEGMGSMGWPGVGGYVGLAVSGAVVVLLPVLALVWRHPGLRIDATGMSKVWSNRTQTVRWADIGDVRFNSRRSYLILVLKPGVNLGAPNDGGGPRLAPVHSLGHSLWSSRRPAHPDLIIDAVERFAPGKYTAEPLTVGKRRA</sequence>
<feature type="domain" description="Low molecular weight protein antigen 6 PH" evidence="2">
    <location>
        <begin position="89"/>
        <end position="132"/>
    </location>
</feature>
<feature type="transmembrane region" description="Helical" evidence="1">
    <location>
        <begin position="63"/>
        <end position="86"/>
    </location>
</feature>
<keyword evidence="1" id="KW-1133">Transmembrane helix</keyword>
<reference evidence="3 4" key="1">
    <citation type="submission" date="2023-03" db="EMBL/GenBank/DDBJ databases">
        <title>Isolation and description of six Streptomyces strains from soil environments, able to metabolize different microbial glucans.</title>
        <authorList>
            <person name="Widen T."/>
            <person name="Larsbrink J."/>
        </authorList>
    </citation>
    <scope>NUCLEOTIDE SEQUENCE [LARGE SCALE GENOMIC DNA]</scope>
    <source>
        <strain evidence="3 4">Mut1</strain>
    </source>
</reference>
<dbReference type="InterPro" id="IPR019692">
    <property type="entry name" value="CFP-6_PH"/>
</dbReference>
<organism evidence="3 4">
    <name type="scientific">Streptomyces castrisilvae</name>
    <dbReference type="NCBI Taxonomy" id="3033811"/>
    <lineage>
        <taxon>Bacteria</taxon>
        <taxon>Bacillati</taxon>
        <taxon>Actinomycetota</taxon>
        <taxon>Actinomycetes</taxon>
        <taxon>Kitasatosporales</taxon>
        <taxon>Streptomycetaceae</taxon>
        <taxon>Streptomyces</taxon>
    </lineage>
</organism>
<name>A0ABY9HJF1_9ACTN</name>
<evidence type="ECO:0000313" key="3">
    <source>
        <dbReference type="EMBL" id="WLQ34436.1"/>
    </source>
</evidence>
<keyword evidence="1" id="KW-0472">Membrane</keyword>
<dbReference type="EMBL" id="CP120997">
    <property type="protein sequence ID" value="WLQ34436.1"/>
    <property type="molecule type" value="Genomic_DNA"/>
</dbReference>
<dbReference type="Proteomes" id="UP001239522">
    <property type="component" value="Chromosome"/>
</dbReference>
<proteinExistence type="predicted"/>
<keyword evidence="1" id="KW-0812">Transmembrane</keyword>
<evidence type="ECO:0000259" key="2">
    <source>
        <dbReference type="Pfam" id="PF10756"/>
    </source>
</evidence>
<evidence type="ECO:0000313" key="4">
    <source>
        <dbReference type="Proteomes" id="UP001239522"/>
    </source>
</evidence>
<gene>
    <name evidence="3" type="ORF">P8A18_13745</name>
</gene>
<protein>
    <submittedName>
        <fullName evidence="3">PH domain-containing protein</fullName>
    </submittedName>
</protein>
<feature type="transmembrane region" description="Helical" evidence="1">
    <location>
        <begin position="21"/>
        <end position="51"/>
    </location>
</feature>
<dbReference type="RefSeq" id="WP_306054610.1">
    <property type="nucleotide sequence ID" value="NZ_CP120997.1"/>
</dbReference>
<keyword evidence="4" id="KW-1185">Reference proteome</keyword>
<accession>A0ABY9HJF1</accession>
<dbReference type="Pfam" id="PF10756">
    <property type="entry name" value="bPH_6"/>
    <property type="match status" value="1"/>
</dbReference>
<evidence type="ECO:0000256" key="1">
    <source>
        <dbReference type="SAM" id="Phobius"/>
    </source>
</evidence>